<gene>
    <name evidence="1" type="ORF">M5E07_09275</name>
</gene>
<dbReference type="Proteomes" id="UP001056716">
    <property type="component" value="Chromosome"/>
</dbReference>
<dbReference type="KEGG" id="atz:M5E07_09275"/>
<dbReference type="AlphaFoldDB" id="A0AAE9RYX9"/>
<sequence>MKKFLNIAVFGISLNVLDQLKSQILLAVPDKVMVRWVNIADKNIDLLMINDAFFSSFTIQKILAHINVQYLRLIKVPEKQGIIVGDTLSYPVTKSDDLREWLQEKFFDYEPYDNLYLKPTTLEVSISTVLDQCLLAYNGFIQLFDYRGFLALVDTMTERVWVSTDYPITFFDKSLNQTYVTNQFAQETMKNLDAQDLRSWLWQMGYHSSDLDIPEIEINQYFKLEFWPKFESGYERRKLLKIASCFAQGAQIKTVIDQLKIPRQQIIRFVALSHMLKMGSWIDSHEAKFMRSDESIDEGQMIKVRSFFMKLRKKLGL</sequence>
<reference evidence="1" key="1">
    <citation type="submission" date="2022-06" db="EMBL/GenBank/DDBJ databases">
        <title>Isolation, identification and characterization of iprodione-degrading strains in Lhasa, Tibet.</title>
        <authorList>
            <person name="Pan H."/>
        </authorList>
    </citation>
    <scope>NUCLEOTIDE SEQUENCE</scope>
    <source>
        <strain evidence="1">Y-23</strain>
    </source>
</reference>
<evidence type="ECO:0000313" key="2">
    <source>
        <dbReference type="Proteomes" id="UP001056716"/>
    </source>
</evidence>
<proteinExistence type="predicted"/>
<dbReference type="EMBL" id="CP098732">
    <property type="protein sequence ID" value="USE82012.1"/>
    <property type="molecule type" value="Genomic_DNA"/>
</dbReference>
<name>A0AAE9RYX9_9GAMM</name>
<organism evidence="1 2">
    <name type="scientific">Acinetobacter tibetensis</name>
    <dbReference type="NCBI Taxonomy" id="2943497"/>
    <lineage>
        <taxon>Bacteria</taxon>
        <taxon>Pseudomonadati</taxon>
        <taxon>Pseudomonadota</taxon>
        <taxon>Gammaproteobacteria</taxon>
        <taxon>Moraxellales</taxon>
        <taxon>Moraxellaceae</taxon>
        <taxon>Acinetobacter</taxon>
    </lineage>
</organism>
<dbReference type="RefSeq" id="WP_252218664.1">
    <property type="nucleotide sequence ID" value="NZ_CP098732.1"/>
</dbReference>
<accession>A0AAE9RYX9</accession>
<keyword evidence="2" id="KW-1185">Reference proteome</keyword>
<protein>
    <submittedName>
        <fullName evidence="1">Uncharacterized protein</fullName>
    </submittedName>
</protein>
<evidence type="ECO:0000313" key="1">
    <source>
        <dbReference type="EMBL" id="USE82012.1"/>
    </source>
</evidence>